<keyword evidence="2 3" id="KW-0975">Bacterial flagellum</keyword>
<feature type="domain" description="Flagellin C-terminal" evidence="5">
    <location>
        <begin position="430"/>
        <end position="514"/>
    </location>
</feature>
<evidence type="ECO:0000256" key="2">
    <source>
        <dbReference type="ARBA" id="ARBA00023143"/>
    </source>
</evidence>
<dbReference type="Pfam" id="PF00700">
    <property type="entry name" value="Flagellin_C"/>
    <property type="match status" value="1"/>
</dbReference>
<evidence type="ECO:0000256" key="3">
    <source>
        <dbReference type="RuleBase" id="RU362073"/>
    </source>
</evidence>
<keyword evidence="7" id="KW-1185">Reference proteome</keyword>
<keyword evidence="6" id="KW-0969">Cilium</keyword>
<comment type="caution">
    <text evidence="6">The sequence shown here is derived from an EMBL/GenBank/DDBJ whole genome shotgun (WGS) entry which is preliminary data.</text>
</comment>
<dbReference type="InterPro" id="IPR042187">
    <property type="entry name" value="Flagellin_C_sub2"/>
</dbReference>
<dbReference type="PRINTS" id="PR00207">
    <property type="entry name" value="FLAGELLIN"/>
</dbReference>
<dbReference type="InterPro" id="IPR001492">
    <property type="entry name" value="Flagellin"/>
</dbReference>
<keyword evidence="3" id="KW-0964">Secreted</keyword>
<evidence type="ECO:0000313" key="6">
    <source>
        <dbReference type="EMBL" id="PTQ75017.1"/>
    </source>
</evidence>
<gene>
    <name evidence="6" type="ORF">C8N42_103310</name>
</gene>
<dbReference type="OrthoDB" id="8328560at2"/>
<dbReference type="Pfam" id="PF00669">
    <property type="entry name" value="Flagellin_N"/>
    <property type="match status" value="1"/>
</dbReference>
<accession>A0A2T5HTW2</accession>
<dbReference type="RefSeq" id="WP_107815670.1">
    <property type="nucleotide sequence ID" value="NZ_QAOH01000003.1"/>
</dbReference>
<name>A0A2T5HTW2_9RHOB</name>
<organism evidence="6 7">
    <name type="scientific">Celeribacter persicus</name>
    <dbReference type="NCBI Taxonomy" id="1651082"/>
    <lineage>
        <taxon>Bacteria</taxon>
        <taxon>Pseudomonadati</taxon>
        <taxon>Pseudomonadota</taxon>
        <taxon>Alphaproteobacteria</taxon>
        <taxon>Rhodobacterales</taxon>
        <taxon>Roseobacteraceae</taxon>
        <taxon>Celeribacter</taxon>
    </lineage>
</organism>
<dbReference type="GO" id="GO:0009288">
    <property type="term" value="C:bacterial-type flagellum"/>
    <property type="evidence" value="ECO:0007669"/>
    <property type="project" value="UniProtKB-SubCell"/>
</dbReference>
<evidence type="ECO:0000259" key="4">
    <source>
        <dbReference type="Pfam" id="PF00669"/>
    </source>
</evidence>
<comment type="subcellular location">
    <subcellularLocation>
        <location evidence="3">Secreted</location>
    </subcellularLocation>
    <subcellularLocation>
        <location evidence="3">Bacterial flagellum</location>
    </subcellularLocation>
</comment>
<dbReference type="SUPFAM" id="SSF64518">
    <property type="entry name" value="Phase 1 flagellin"/>
    <property type="match status" value="1"/>
</dbReference>
<comment type="function">
    <text evidence="3">Flagellin is the subunit protein which polymerizes to form the filaments of bacterial flagella.</text>
</comment>
<dbReference type="Gene3D" id="6.10.10.10">
    <property type="entry name" value="Flagellar export chaperone, C-terminal domain"/>
    <property type="match status" value="1"/>
</dbReference>
<dbReference type="EMBL" id="QAOH01000003">
    <property type="protein sequence ID" value="PTQ75017.1"/>
    <property type="molecule type" value="Genomic_DNA"/>
</dbReference>
<dbReference type="Proteomes" id="UP000244077">
    <property type="component" value="Unassembled WGS sequence"/>
</dbReference>
<proteinExistence type="inferred from homology"/>
<sequence length="515" mass="52726">MSSILTNNSAMVALQTLNAINSDLSKTQSMISTGKAVASAKDNSSVWAISKVMESDVAGFNAISDSLALGESTLAVASEAAETVTDLLTQIKEKVVSAQEENVDREKIQTDIDALVDQVKSVIGAAQFNGLSLVEGTDDVNILSSLDRASDGTVTASDITVSRQDLSTSTGTFGTALTDAESAAYGTVNGSTNSNFTTDAGGTVALLEITAGDVGDTFSLSVGNETVSYTMETGDDADTIRDALASQVNALGIEGLSVDASTTGELTLKNTNAFSTMEISATADGDATDFEIAEINGEDIADSNGPETLNQRAATIDFSTTANINEGDSFKVTVGSESYTYVAGKGETMEDVAKGLKTAIDSAGTEGVTTGVQYDDDAGQWKLAIDDENGDGSSTTLKLTVGEDGEASGGLFGLDSIDVTTNAGADAALGNVETLINNAVDAAAEFGSAQGRIETQSTFISNLTDALTSGIGSMVDADMEEASAKLQALQVQQQLGVQSLSIANQAPQTILSLFG</sequence>
<dbReference type="InterPro" id="IPR046358">
    <property type="entry name" value="Flagellin_C"/>
</dbReference>
<dbReference type="GO" id="GO:0005576">
    <property type="term" value="C:extracellular region"/>
    <property type="evidence" value="ECO:0007669"/>
    <property type="project" value="UniProtKB-SubCell"/>
</dbReference>
<evidence type="ECO:0000259" key="5">
    <source>
        <dbReference type="Pfam" id="PF00700"/>
    </source>
</evidence>
<dbReference type="InterPro" id="IPR001029">
    <property type="entry name" value="Flagellin_N"/>
</dbReference>
<feature type="domain" description="Flagellin N-terminal" evidence="4">
    <location>
        <begin position="4"/>
        <end position="137"/>
    </location>
</feature>
<keyword evidence="6" id="KW-0282">Flagellum</keyword>
<dbReference type="PANTHER" id="PTHR42792:SF2">
    <property type="entry name" value="FLAGELLIN"/>
    <property type="match status" value="1"/>
</dbReference>
<reference evidence="6 7" key="1">
    <citation type="submission" date="2018-04" db="EMBL/GenBank/DDBJ databases">
        <title>Genomic Encyclopedia of Archaeal and Bacterial Type Strains, Phase II (KMG-II): from individual species to whole genera.</title>
        <authorList>
            <person name="Goeker M."/>
        </authorList>
    </citation>
    <scope>NUCLEOTIDE SEQUENCE [LARGE SCALE GENOMIC DNA]</scope>
    <source>
        <strain evidence="6 7">DSM 100434</strain>
    </source>
</reference>
<dbReference type="GO" id="GO:0005198">
    <property type="term" value="F:structural molecule activity"/>
    <property type="evidence" value="ECO:0007669"/>
    <property type="project" value="UniProtKB-UniRule"/>
</dbReference>
<dbReference type="AlphaFoldDB" id="A0A2T5HTW2"/>
<comment type="similarity">
    <text evidence="1 3">Belongs to the bacterial flagellin family.</text>
</comment>
<protein>
    <recommendedName>
        <fullName evidence="3">Flagellin</fullName>
    </recommendedName>
</protein>
<evidence type="ECO:0000256" key="1">
    <source>
        <dbReference type="ARBA" id="ARBA00005709"/>
    </source>
</evidence>
<dbReference type="Gene3D" id="1.20.1330.10">
    <property type="entry name" value="f41 fragment of flagellin, N-terminal domain"/>
    <property type="match status" value="2"/>
</dbReference>
<keyword evidence="6" id="KW-0966">Cell projection</keyword>
<dbReference type="PANTHER" id="PTHR42792">
    <property type="entry name" value="FLAGELLIN"/>
    <property type="match status" value="1"/>
</dbReference>
<evidence type="ECO:0000313" key="7">
    <source>
        <dbReference type="Proteomes" id="UP000244077"/>
    </source>
</evidence>